<evidence type="ECO:0000259" key="1">
    <source>
        <dbReference type="Pfam" id="PF18480"/>
    </source>
</evidence>
<protein>
    <submittedName>
        <fullName evidence="2">Nuclease of putative toxin-antitoxin system</fullName>
    </submittedName>
</protein>
<dbReference type="Proteomes" id="UP000700732">
    <property type="component" value="Unassembled WGS sequence"/>
</dbReference>
<evidence type="ECO:0000313" key="3">
    <source>
        <dbReference type="Proteomes" id="UP000700732"/>
    </source>
</evidence>
<reference evidence="2 3" key="1">
    <citation type="submission" date="2019-06" db="EMBL/GenBank/DDBJ databases">
        <title>Spirosoma utsteinense sp. nov. isolated from Antarctic ice-free soils.</title>
        <authorList>
            <person name="Tahon G."/>
        </authorList>
    </citation>
    <scope>NUCLEOTIDE SEQUENCE [LARGE SCALE GENOMIC DNA]</scope>
    <source>
        <strain evidence="2 3">LMG 31447</strain>
    </source>
</reference>
<comment type="caution">
    <text evidence="2">The sequence shown here is derived from an EMBL/GenBank/DDBJ whole genome shotgun (WGS) entry which is preliminary data.</text>
</comment>
<dbReference type="RefSeq" id="WP_186735679.1">
    <property type="nucleotide sequence ID" value="NZ_VFIA01000002.1"/>
</dbReference>
<feature type="domain" description="DUF5615" evidence="1">
    <location>
        <begin position="1"/>
        <end position="107"/>
    </location>
</feature>
<proteinExistence type="predicted"/>
<accession>A0ABR6W1C1</accession>
<sequence>MRLLFDQNISFRVVKQLKATFSEVTGVRECGLLNADDYQIWEYARQNNYSVVSFDKDIPDIGSVKGFPPKIIWLRTGNMSNQSILSLFLDHFEEFDAFIADEKKGCLMVYSNPALTNQTTEE</sequence>
<dbReference type="InterPro" id="IPR041049">
    <property type="entry name" value="DUF5615"/>
</dbReference>
<dbReference type="EMBL" id="VFIA01000002">
    <property type="protein sequence ID" value="MBC3790009.1"/>
    <property type="molecule type" value="Genomic_DNA"/>
</dbReference>
<name>A0ABR6W1C1_9BACT</name>
<gene>
    <name evidence="2" type="ORF">FH603_493</name>
</gene>
<evidence type="ECO:0000313" key="2">
    <source>
        <dbReference type="EMBL" id="MBC3790009.1"/>
    </source>
</evidence>
<organism evidence="2 3">
    <name type="scientific">Spirosoma utsteinense</name>
    <dbReference type="NCBI Taxonomy" id="2585773"/>
    <lineage>
        <taxon>Bacteria</taxon>
        <taxon>Pseudomonadati</taxon>
        <taxon>Bacteroidota</taxon>
        <taxon>Cytophagia</taxon>
        <taxon>Cytophagales</taxon>
        <taxon>Cytophagaceae</taxon>
        <taxon>Spirosoma</taxon>
    </lineage>
</organism>
<dbReference type="Pfam" id="PF18480">
    <property type="entry name" value="DUF5615"/>
    <property type="match status" value="1"/>
</dbReference>
<keyword evidence="3" id="KW-1185">Reference proteome</keyword>